<evidence type="ECO:0000313" key="3">
    <source>
        <dbReference type="EMBL" id="GFJ95180.1"/>
    </source>
</evidence>
<dbReference type="Proteomes" id="UP000482960">
    <property type="component" value="Unassembled WGS sequence"/>
</dbReference>
<reference evidence="3 4" key="1">
    <citation type="submission" date="2020-03" db="EMBL/GenBank/DDBJ databases">
        <title>Whole genome shotgun sequence of Phytohabitans rumicis NBRC 108638.</title>
        <authorList>
            <person name="Komaki H."/>
            <person name="Tamura T."/>
        </authorList>
    </citation>
    <scope>NUCLEOTIDE SEQUENCE [LARGE SCALE GENOMIC DNA]</scope>
    <source>
        <strain evidence="3 4">NBRC 108638</strain>
    </source>
</reference>
<feature type="region of interest" description="Disordered" evidence="1">
    <location>
        <begin position="26"/>
        <end position="76"/>
    </location>
</feature>
<sequence>MRTPVLATLAVVAAGVTAAGCEIPDPAGSSPSASPSATTTPAPAATGTAAPCLTGSWTSTEARGSASGGGASATLSGGSGVAVTIGANGAVTADFAQMRPVDFAAQVGGADVKGQFTYAGRVAGTVRTGAGQTGTWEPVPPVEWGDTRLTVELTEPLRLRVFDNVRIGDYLGDGAGDTGNVVDVDPFLGKGTYECRAGTLILAPADDSGITWTLTRA</sequence>
<name>A0A6V8LHZ2_9ACTN</name>
<dbReference type="PROSITE" id="PS51257">
    <property type="entry name" value="PROKAR_LIPOPROTEIN"/>
    <property type="match status" value="1"/>
</dbReference>
<reference evidence="3 4" key="2">
    <citation type="submission" date="2020-03" db="EMBL/GenBank/DDBJ databases">
        <authorList>
            <person name="Ichikawa N."/>
            <person name="Kimura A."/>
            <person name="Kitahashi Y."/>
            <person name="Uohara A."/>
        </authorList>
    </citation>
    <scope>NUCLEOTIDE SEQUENCE [LARGE SCALE GENOMIC DNA]</scope>
    <source>
        <strain evidence="3 4">NBRC 108638</strain>
    </source>
</reference>
<accession>A0A6V8LHZ2</accession>
<dbReference type="RefSeq" id="WP_173082658.1">
    <property type="nucleotide sequence ID" value="NZ_BAABJB010000067.1"/>
</dbReference>
<comment type="caution">
    <text evidence="3">The sequence shown here is derived from an EMBL/GenBank/DDBJ whole genome shotgun (WGS) entry which is preliminary data.</text>
</comment>
<dbReference type="EMBL" id="BLPG01000001">
    <property type="protein sequence ID" value="GFJ95180.1"/>
    <property type="molecule type" value="Genomic_DNA"/>
</dbReference>
<evidence type="ECO:0000313" key="4">
    <source>
        <dbReference type="Proteomes" id="UP000482960"/>
    </source>
</evidence>
<feature type="chain" id="PRO_5039687327" description="Lipoprotein" evidence="2">
    <location>
        <begin position="19"/>
        <end position="217"/>
    </location>
</feature>
<feature type="compositionally biased region" description="Low complexity" evidence="1">
    <location>
        <begin position="26"/>
        <end position="51"/>
    </location>
</feature>
<evidence type="ECO:0000256" key="2">
    <source>
        <dbReference type="SAM" id="SignalP"/>
    </source>
</evidence>
<keyword evidence="4" id="KW-1185">Reference proteome</keyword>
<proteinExistence type="predicted"/>
<keyword evidence="2" id="KW-0732">Signal</keyword>
<gene>
    <name evidence="3" type="ORF">Prum_088220</name>
</gene>
<dbReference type="AlphaFoldDB" id="A0A6V8LHZ2"/>
<organism evidence="3 4">
    <name type="scientific">Phytohabitans rumicis</name>
    <dbReference type="NCBI Taxonomy" id="1076125"/>
    <lineage>
        <taxon>Bacteria</taxon>
        <taxon>Bacillati</taxon>
        <taxon>Actinomycetota</taxon>
        <taxon>Actinomycetes</taxon>
        <taxon>Micromonosporales</taxon>
        <taxon>Micromonosporaceae</taxon>
    </lineage>
</organism>
<feature type="signal peptide" evidence="2">
    <location>
        <begin position="1"/>
        <end position="18"/>
    </location>
</feature>
<protein>
    <recommendedName>
        <fullName evidence="5">Lipoprotein</fullName>
    </recommendedName>
</protein>
<evidence type="ECO:0008006" key="5">
    <source>
        <dbReference type="Google" id="ProtNLM"/>
    </source>
</evidence>
<evidence type="ECO:0000256" key="1">
    <source>
        <dbReference type="SAM" id="MobiDB-lite"/>
    </source>
</evidence>